<sequence length="268" mass="31109">MSLILYLSTFSDDIASPKSILYESYILLVDYNEKFFKPDLKKSHTEEKIRMRQFELVVVFGSFIIAMLAYYIHYSYYDDGHEIEKLPSFLNRRSLMEQARLSLGNCPKIIPSIIDSFDEGSSLSSLTDSSLNQQLDYSEQFKYNFTNLNKQKSFSLQFSSIPYEDKQIYGYDTSSGVISSATSISSIYKEFSNFYRFSEPFSVWQSELTFDKSSMTINNLSKHNRQFDQTENMTTNLKVMDWIKKADGQGNDVKTSPKFHSTNLDFLI</sequence>
<evidence type="ECO:0000313" key="2">
    <source>
        <dbReference type="EMBL" id="RNA19273.1"/>
    </source>
</evidence>
<accession>A0A3M7R6N9</accession>
<keyword evidence="1" id="KW-0472">Membrane</keyword>
<keyword evidence="3" id="KW-1185">Reference proteome</keyword>
<keyword evidence="1" id="KW-1133">Transmembrane helix</keyword>
<name>A0A3M7R6N9_BRAPC</name>
<comment type="caution">
    <text evidence="2">The sequence shown here is derived from an EMBL/GenBank/DDBJ whole genome shotgun (WGS) entry which is preliminary data.</text>
</comment>
<dbReference type="OrthoDB" id="10607644at2759"/>
<dbReference type="Proteomes" id="UP000276133">
    <property type="component" value="Unassembled WGS sequence"/>
</dbReference>
<dbReference type="EMBL" id="REGN01004078">
    <property type="protein sequence ID" value="RNA19273.1"/>
    <property type="molecule type" value="Genomic_DNA"/>
</dbReference>
<proteinExistence type="predicted"/>
<organism evidence="2 3">
    <name type="scientific">Brachionus plicatilis</name>
    <name type="common">Marine rotifer</name>
    <name type="synonym">Brachionus muelleri</name>
    <dbReference type="NCBI Taxonomy" id="10195"/>
    <lineage>
        <taxon>Eukaryota</taxon>
        <taxon>Metazoa</taxon>
        <taxon>Spiralia</taxon>
        <taxon>Gnathifera</taxon>
        <taxon>Rotifera</taxon>
        <taxon>Eurotatoria</taxon>
        <taxon>Monogononta</taxon>
        <taxon>Pseudotrocha</taxon>
        <taxon>Ploima</taxon>
        <taxon>Brachionidae</taxon>
        <taxon>Brachionus</taxon>
    </lineage>
</organism>
<protein>
    <submittedName>
        <fullName evidence="2">Uncharacterized protein</fullName>
    </submittedName>
</protein>
<gene>
    <name evidence="2" type="ORF">BpHYR1_021374</name>
</gene>
<feature type="transmembrane region" description="Helical" evidence="1">
    <location>
        <begin position="56"/>
        <end position="77"/>
    </location>
</feature>
<keyword evidence="1" id="KW-0812">Transmembrane</keyword>
<reference evidence="2 3" key="1">
    <citation type="journal article" date="2018" name="Sci. Rep.">
        <title>Genomic signatures of local adaptation to the degree of environmental predictability in rotifers.</title>
        <authorList>
            <person name="Franch-Gras L."/>
            <person name="Hahn C."/>
            <person name="Garcia-Roger E.M."/>
            <person name="Carmona M.J."/>
            <person name="Serra M."/>
            <person name="Gomez A."/>
        </authorList>
    </citation>
    <scope>NUCLEOTIDE SEQUENCE [LARGE SCALE GENOMIC DNA]</scope>
    <source>
        <strain evidence="2">HYR1</strain>
    </source>
</reference>
<evidence type="ECO:0000256" key="1">
    <source>
        <dbReference type="SAM" id="Phobius"/>
    </source>
</evidence>
<dbReference type="AlphaFoldDB" id="A0A3M7R6N9"/>
<evidence type="ECO:0000313" key="3">
    <source>
        <dbReference type="Proteomes" id="UP000276133"/>
    </source>
</evidence>